<evidence type="ECO:0000256" key="2">
    <source>
        <dbReference type="ARBA" id="ARBA00022448"/>
    </source>
</evidence>
<evidence type="ECO:0000256" key="1">
    <source>
        <dbReference type="ARBA" id="ARBA00008936"/>
    </source>
</evidence>
<reference evidence="10 11" key="1">
    <citation type="submission" date="2011-07" db="EMBL/GenBank/DDBJ databases">
        <authorList>
            <person name="Coyne R."/>
            <person name="Brami D."/>
            <person name="Johnson J."/>
            <person name="Hostetler J."/>
            <person name="Hannick L."/>
            <person name="Clark T."/>
            <person name="Cassidy-Hanley D."/>
            <person name="Inman J."/>
        </authorList>
    </citation>
    <scope>NUCLEOTIDE SEQUENCE [LARGE SCALE GENOMIC DNA]</scope>
    <source>
        <strain evidence="10 11">G5</strain>
    </source>
</reference>
<dbReference type="PANTHER" id="PTHR43607">
    <property type="entry name" value="V-TYPE PROTON ATPASE CATALYTIC SUBUNIT A"/>
    <property type="match status" value="1"/>
</dbReference>
<dbReference type="STRING" id="857967.G0QS19"/>
<keyword evidence="2" id="KW-0813">Transport</keyword>
<keyword evidence="5" id="KW-0067">ATP-binding</keyword>
<dbReference type="InterPro" id="IPR020003">
    <property type="entry name" value="ATPase_a/bsu_AS"/>
</dbReference>
<evidence type="ECO:0000256" key="5">
    <source>
        <dbReference type="ARBA" id="ARBA00022840"/>
    </source>
</evidence>
<dbReference type="OMA" id="HTIRNTT"/>
<sequence>MAEVLSEFPELTTVVKGKEESIMQRTCLVANTSNMPVAAREASIYTGITLAEYFRDMGYNVSMMADSTSRWAEALREISGRLAQMPADAGYPAYLANKLAYFYERAGRVRCYGSPDREGSISIVGAVSPPGGDFTDPVTVATLSIAQVFWGIDKKLAQRKHFPSVNWNISTSNYERQLDPYFSDFDPEFSY</sequence>
<gene>
    <name evidence="10" type="ORF">IMG5_098140</name>
</gene>
<keyword evidence="10" id="KW-0378">Hydrolase</keyword>
<organism evidence="10 11">
    <name type="scientific">Ichthyophthirius multifiliis</name>
    <name type="common">White spot disease agent</name>
    <name type="synonym">Ich</name>
    <dbReference type="NCBI Taxonomy" id="5932"/>
    <lineage>
        <taxon>Eukaryota</taxon>
        <taxon>Sar</taxon>
        <taxon>Alveolata</taxon>
        <taxon>Ciliophora</taxon>
        <taxon>Intramacronucleata</taxon>
        <taxon>Oligohymenophorea</taxon>
        <taxon>Hymenostomatida</taxon>
        <taxon>Ophryoglenina</taxon>
        <taxon>Ichthyophthirius</taxon>
    </lineage>
</organism>
<keyword evidence="11" id="KW-1185">Reference proteome</keyword>
<dbReference type="InterPro" id="IPR022878">
    <property type="entry name" value="V-ATPase_asu"/>
</dbReference>
<keyword evidence="7" id="KW-0406">Ion transport</keyword>
<dbReference type="RefSeq" id="XP_004035474.1">
    <property type="nucleotide sequence ID" value="XM_004035426.1"/>
</dbReference>
<dbReference type="InParanoid" id="G0QS19"/>
<protein>
    <submittedName>
        <fullName evidence="10">Vacuolar ATP synthase catalytic subunit a, putative</fullName>
        <ecNumber evidence="10">3.6.3.14</ecNumber>
    </submittedName>
</protein>
<evidence type="ECO:0000259" key="9">
    <source>
        <dbReference type="Pfam" id="PF00006"/>
    </source>
</evidence>
<evidence type="ECO:0000256" key="4">
    <source>
        <dbReference type="ARBA" id="ARBA00022781"/>
    </source>
</evidence>
<keyword evidence="3" id="KW-0547">Nucleotide-binding</keyword>
<dbReference type="eggNOG" id="KOG1352">
    <property type="taxonomic scope" value="Eukaryota"/>
</dbReference>
<dbReference type="AlphaFoldDB" id="G0QS19"/>
<evidence type="ECO:0000313" key="11">
    <source>
        <dbReference type="Proteomes" id="UP000008983"/>
    </source>
</evidence>
<name>G0QS19_ICHMU</name>
<dbReference type="EMBL" id="GL983803">
    <property type="protein sequence ID" value="EGR31988.1"/>
    <property type="molecule type" value="Genomic_DNA"/>
</dbReference>
<dbReference type="PROSITE" id="PS00152">
    <property type="entry name" value="ATPASE_ALPHA_BETA"/>
    <property type="match status" value="1"/>
</dbReference>
<evidence type="ECO:0000313" key="10">
    <source>
        <dbReference type="EMBL" id="EGR31988.1"/>
    </source>
</evidence>
<evidence type="ECO:0000256" key="6">
    <source>
        <dbReference type="ARBA" id="ARBA00022967"/>
    </source>
</evidence>
<dbReference type="GeneID" id="14908140"/>
<dbReference type="PANTHER" id="PTHR43607:SF1">
    <property type="entry name" value="H(+)-TRANSPORTING TWO-SECTOR ATPASE"/>
    <property type="match status" value="1"/>
</dbReference>
<evidence type="ECO:0000256" key="3">
    <source>
        <dbReference type="ARBA" id="ARBA00022741"/>
    </source>
</evidence>
<evidence type="ECO:0000256" key="8">
    <source>
        <dbReference type="ARBA" id="ARBA00048383"/>
    </source>
</evidence>
<dbReference type="GO" id="GO:0046961">
    <property type="term" value="F:proton-transporting ATPase activity, rotational mechanism"/>
    <property type="evidence" value="ECO:0007669"/>
    <property type="project" value="InterPro"/>
</dbReference>
<dbReference type="InterPro" id="IPR027417">
    <property type="entry name" value="P-loop_NTPase"/>
</dbReference>
<keyword evidence="6" id="KW-1278">Translocase</keyword>
<keyword evidence="4" id="KW-0375">Hydrogen ion transport</keyword>
<dbReference type="Pfam" id="PF00006">
    <property type="entry name" value="ATP-synt_ab"/>
    <property type="match status" value="1"/>
</dbReference>
<comment type="similarity">
    <text evidence="1">Belongs to the ATPase alpha/beta chains family.</text>
</comment>
<dbReference type="Proteomes" id="UP000008983">
    <property type="component" value="Unassembled WGS sequence"/>
</dbReference>
<comment type="catalytic activity">
    <reaction evidence="8">
        <text>ATP + H2O + 4 H(+)(in) = ADP + phosphate + 5 H(+)(out)</text>
        <dbReference type="Rhea" id="RHEA:57720"/>
        <dbReference type="ChEBI" id="CHEBI:15377"/>
        <dbReference type="ChEBI" id="CHEBI:15378"/>
        <dbReference type="ChEBI" id="CHEBI:30616"/>
        <dbReference type="ChEBI" id="CHEBI:43474"/>
        <dbReference type="ChEBI" id="CHEBI:456216"/>
        <dbReference type="EC" id="7.1.2.2"/>
    </reaction>
</comment>
<dbReference type="EC" id="3.6.3.14" evidence="10"/>
<dbReference type="SUPFAM" id="SSF52540">
    <property type="entry name" value="P-loop containing nucleoside triphosphate hydrolases"/>
    <property type="match status" value="1"/>
</dbReference>
<evidence type="ECO:0000256" key="7">
    <source>
        <dbReference type="ARBA" id="ARBA00023065"/>
    </source>
</evidence>
<feature type="domain" description="ATPase F1/V1/A1 complex alpha/beta subunit nucleotide-binding" evidence="9">
    <location>
        <begin position="17"/>
        <end position="172"/>
    </location>
</feature>
<dbReference type="InterPro" id="IPR000194">
    <property type="entry name" value="ATPase_F1/V1/A1_a/bsu_nucl-bd"/>
</dbReference>
<dbReference type="GO" id="GO:0046034">
    <property type="term" value="P:ATP metabolic process"/>
    <property type="evidence" value="ECO:0007669"/>
    <property type="project" value="InterPro"/>
</dbReference>
<dbReference type="Gene3D" id="3.40.50.12240">
    <property type="match status" value="1"/>
</dbReference>
<dbReference type="GO" id="GO:0005524">
    <property type="term" value="F:ATP binding"/>
    <property type="evidence" value="ECO:0007669"/>
    <property type="project" value="UniProtKB-KW"/>
</dbReference>
<dbReference type="GO" id="GO:0016787">
    <property type="term" value="F:hydrolase activity"/>
    <property type="evidence" value="ECO:0007669"/>
    <property type="project" value="UniProtKB-KW"/>
</dbReference>
<accession>G0QS19</accession>
<proteinExistence type="inferred from homology"/>
<dbReference type="OrthoDB" id="283330at2759"/>